<dbReference type="InterPro" id="IPR010810">
    <property type="entry name" value="Flagellin_hook_IN_motif"/>
</dbReference>
<keyword evidence="4 8" id="KW-0175">Coiled coil</keyword>
<evidence type="ECO:0000256" key="1">
    <source>
        <dbReference type="ARBA" id="ARBA00004365"/>
    </source>
</evidence>
<proteinExistence type="inferred from homology"/>
<evidence type="ECO:0000256" key="6">
    <source>
        <dbReference type="ARBA" id="ARBA00033074"/>
    </source>
</evidence>
<dbReference type="InterPro" id="IPR010809">
    <property type="entry name" value="FliD_C"/>
</dbReference>
<comment type="subunit">
    <text evidence="3">Homopentamer.</text>
</comment>
<dbReference type="PANTHER" id="PTHR30288">
    <property type="entry name" value="FLAGELLAR CAP/ASSEMBLY PROTEIN FLID"/>
    <property type="match status" value="1"/>
</dbReference>
<dbReference type="Pfam" id="PF02465">
    <property type="entry name" value="FliD_N"/>
    <property type="match status" value="1"/>
</dbReference>
<dbReference type="GO" id="GO:0009421">
    <property type="term" value="C:bacterial-type flagellum filament cap"/>
    <property type="evidence" value="ECO:0007669"/>
    <property type="project" value="InterPro"/>
</dbReference>
<dbReference type="PANTHER" id="PTHR30288:SF0">
    <property type="entry name" value="FLAGELLAR HOOK-ASSOCIATED PROTEIN 2"/>
    <property type="match status" value="1"/>
</dbReference>
<comment type="subcellular location">
    <subcellularLocation>
        <location evidence="1">Bacterial flagellum</location>
    </subcellularLocation>
</comment>
<dbReference type="GO" id="GO:0071973">
    <property type="term" value="P:bacterial-type flagellum-dependent cell motility"/>
    <property type="evidence" value="ECO:0007669"/>
    <property type="project" value="TreeGrafter"/>
</dbReference>
<dbReference type="EMBL" id="UOFZ01000167">
    <property type="protein sequence ID" value="VAX14256.1"/>
    <property type="molecule type" value="Genomic_DNA"/>
</dbReference>
<evidence type="ECO:0000256" key="3">
    <source>
        <dbReference type="ARBA" id="ARBA00011255"/>
    </source>
</evidence>
<dbReference type="Pfam" id="PF07195">
    <property type="entry name" value="FliD_C"/>
    <property type="match status" value="2"/>
</dbReference>
<evidence type="ECO:0000313" key="11">
    <source>
        <dbReference type="EMBL" id="VAX14256.1"/>
    </source>
</evidence>
<dbReference type="AlphaFoldDB" id="A0A3B1B7J4"/>
<keyword evidence="11" id="KW-0282">Flagellum</keyword>
<dbReference type="GO" id="GO:0009424">
    <property type="term" value="C:bacterial-type flagellum hook"/>
    <property type="evidence" value="ECO:0007669"/>
    <property type="project" value="InterPro"/>
</dbReference>
<sequence length="679" mass="73346">MPSITSAGVGTGLDVRGLVDKLVAAEGGPAKLSLDRKEAKLQAELSAIGTFKSTVSGFKSSLDALRKPDTFGKLEVSSSDEEKLAATATKDAQPGDYDIEILQRAQAHKLSSASLESDRLPLGSGSLTIQLGRFDNKNKRFVMNSHIPAKTINITEQNGSLRGIQEAINKADAGIRASVINDGKGYRLVLSSLVAGNDNSIRIKVNDHDGIDQDMSGLSVFAYEPDKPQAAGLNMDEVVAPRDAKLKVDGILVSRSSNNIDDVIEGLTLKLKPDSEASHIHVHVEVNTSATTESVKSFIGKYNDMLDLVHKLTGYNAETKKAGPLSGDASIRGIVNQIRRTLGANFGSVNSKYDSLFSIGIDVQRNGKLTLNSTKLQAAIDDDLQQVAQLFSIAGSSSDSAIRYLKAGDKTKTGAYDLVITRMASQGAWGGRPVMRGATGEIFPLHLDEGNNSFRLKVDGVDSQKITLTAKDYRNQTDLLNELQNQINSDSGLQKSKIFVEAHFSDNRLLLVSRRYGSNSSVEVIQADKGLKQKLGFQVSRGITGEDVAGTFNRLAGIGSGRILTGKGSAEGLKIEVQGGAVGERGQVFFSHGIGAQLYELSGQFLKQDGIIKVRVDGYSERIRELEKDREKLTRKLETSRKRYMKEYTALDETLGKMHSTSNFLSRQLGLLPGAAKQR</sequence>
<evidence type="ECO:0000256" key="7">
    <source>
        <dbReference type="ARBA" id="ARBA00033192"/>
    </source>
</evidence>
<dbReference type="InterPro" id="IPR003481">
    <property type="entry name" value="FliD_N"/>
</dbReference>
<gene>
    <name evidence="11" type="ORF">MNBD_GAMMA24-2029</name>
</gene>
<name>A0A3B1B7J4_9ZZZZ</name>
<dbReference type="InterPro" id="IPR040026">
    <property type="entry name" value="FliD"/>
</dbReference>
<evidence type="ECO:0000259" key="10">
    <source>
        <dbReference type="Pfam" id="PF07195"/>
    </source>
</evidence>
<organism evidence="11">
    <name type="scientific">hydrothermal vent metagenome</name>
    <dbReference type="NCBI Taxonomy" id="652676"/>
    <lineage>
        <taxon>unclassified sequences</taxon>
        <taxon>metagenomes</taxon>
        <taxon>ecological metagenomes</taxon>
    </lineage>
</organism>
<keyword evidence="11" id="KW-0969">Cilium</keyword>
<comment type="similarity">
    <text evidence="2">Belongs to the FliD family.</text>
</comment>
<feature type="coiled-coil region" evidence="8">
    <location>
        <begin position="616"/>
        <end position="643"/>
    </location>
</feature>
<feature type="domain" description="Flagellar hook-associated protein 2 C-terminal" evidence="10">
    <location>
        <begin position="588"/>
        <end position="659"/>
    </location>
</feature>
<feature type="domain" description="Flagellar hook-associated protein 2 C-terminal" evidence="10">
    <location>
        <begin position="243"/>
        <end position="399"/>
    </location>
</feature>
<keyword evidence="5" id="KW-0975">Bacterial flagellum</keyword>
<evidence type="ECO:0000256" key="5">
    <source>
        <dbReference type="ARBA" id="ARBA00023143"/>
    </source>
</evidence>
<accession>A0A3B1B7J4</accession>
<evidence type="ECO:0000259" key="9">
    <source>
        <dbReference type="Pfam" id="PF02465"/>
    </source>
</evidence>
<evidence type="ECO:0000256" key="2">
    <source>
        <dbReference type="ARBA" id="ARBA00009764"/>
    </source>
</evidence>
<keyword evidence="11" id="KW-0966">Cell projection</keyword>
<feature type="domain" description="Flagellar hook-associated protein 2 N-terminal" evidence="9">
    <location>
        <begin position="11"/>
        <end position="108"/>
    </location>
</feature>
<dbReference type="GO" id="GO:0007155">
    <property type="term" value="P:cell adhesion"/>
    <property type="evidence" value="ECO:0007669"/>
    <property type="project" value="InterPro"/>
</dbReference>
<reference evidence="11" key="1">
    <citation type="submission" date="2018-06" db="EMBL/GenBank/DDBJ databases">
        <authorList>
            <person name="Zhirakovskaya E."/>
        </authorList>
    </citation>
    <scope>NUCLEOTIDE SEQUENCE</scope>
</reference>
<dbReference type="Pfam" id="PF07196">
    <property type="entry name" value="Flagellin_IN"/>
    <property type="match status" value="1"/>
</dbReference>
<evidence type="ECO:0000256" key="8">
    <source>
        <dbReference type="SAM" id="Coils"/>
    </source>
</evidence>
<evidence type="ECO:0000256" key="4">
    <source>
        <dbReference type="ARBA" id="ARBA00023054"/>
    </source>
</evidence>
<protein>
    <recommendedName>
        <fullName evidence="7">Filament cap protein</fullName>
    </recommendedName>
    <alternativeName>
        <fullName evidence="6">Flagellar cap protein</fullName>
    </alternativeName>
</protein>